<keyword evidence="3 10" id="KW-0716">Sensory transduction</keyword>
<protein>
    <recommendedName>
        <fullName evidence="10">Olfactory receptor</fullName>
    </recommendedName>
</protein>
<dbReference type="Pfam" id="PF13853">
    <property type="entry name" value="7tm_4"/>
    <property type="match status" value="1"/>
</dbReference>
<dbReference type="CDD" id="cd15431">
    <property type="entry name" value="7tmA_OR13H-like"/>
    <property type="match status" value="1"/>
</dbReference>
<keyword evidence="6 10" id="KW-1133">Transmembrane helix</keyword>
<feature type="transmembrane region" description="Helical" evidence="10">
    <location>
        <begin position="98"/>
        <end position="120"/>
    </location>
</feature>
<feature type="transmembrane region" description="Helical" evidence="10">
    <location>
        <begin position="236"/>
        <end position="259"/>
    </location>
</feature>
<sequence>MGAPNETLVTEFILIGLSKHPRAQAVFFCFFLMAYLVSLLGNGLIVILIVADPRLHTPMYFFLCVLSLIDLFITNNTIPEVLANCFLYMPTISFYRCLVQIYVGIILFSTETILLAIMAYDRYAAICQPLHYMQIMSWTFCINLVAATVALSSLITFVTVLLQPTDFCGHYVINHFACEIQSFLQLTCSDRHISVVFVNVSSLFLLVPPFGFIVVTYGRIGWAVLRIRSAQSRKKAFSTCSSHLTVVSIFYGALLIMYVKPKQSSLSEEEKIISVMYGALTPMLNPLIYSLRNRDVKAAFWKVIGGEMSK</sequence>
<evidence type="ECO:0000259" key="11">
    <source>
        <dbReference type="PROSITE" id="PS50262"/>
    </source>
</evidence>
<dbReference type="PROSITE" id="PS50262">
    <property type="entry name" value="G_PROTEIN_RECEP_F1_2"/>
    <property type="match status" value="1"/>
</dbReference>
<feature type="transmembrane region" description="Helical" evidence="10">
    <location>
        <begin position="140"/>
        <end position="162"/>
    </location>
</feature>
<comment type="subcellular location">
    <subcellularLocation>
        <location evidence="1 10">Cell membrane</location>
        <topology evidence="1 10">Multi-pass membrane protein</topology>
    </subcellularLocation>
</comment>
<keyword evidence="2 10" id="KW-1003">Cell membrane</keyword>
<evidence type="ECO:0000313" key="12">
    <source>
        <dbReference type="Proteomes" id="UP000694871"/>
    </source>
</evidence>
<evidence type="ECO:0000313" key="13">
    <source>
        <dbReference type="RefSeq" id="XP_015267694.1"/>
    </source>
</evidence>
<feature type="transmembrane region" description="Helical" evidence="10">
    <location>
        <begin position="271"/>
        <end position="291"/>
    </location>
</feature>
<dbReference type="PRINTS" id="PR00237">
    <property type="entry name" value="GPCRRHODOPSN"/>
</dbReference>
<organism evidence="12 13">
    <name type="scientific">Gekko japonicus</name>
    <name type="common">Schlegel's Japanese gecko</name>
    <dbReference type="NCBI Taxonomy" id="146911"/>
    <lineage>
        <taxon>Eukaryota</taxon>
        <taxon>Metazoa</taxon>
        <taxon>Chordata</taxon>
        <taxon>Craniata</taxon>
        <taxon>Vertebrata</taxon>
        <taxon>Euteleostomi</taxon>
        <taxon>Lepidosauria</taxon>
        <taxon>Squamata</taxon>
        <taxon>Bifurcata</taxon>
        <taxon>Gekkota</taxon>
        <taxon>Gekkonidae</taxon>
        <taxon>Gekkoninae</taxon>
        <taxon>Gekko</taxon>
    </lineage>
</organism>
<keyword evidence="9" id="KW-0675">Receptor</keyword>
<feature type="transmembrane region" description="Helical" evidence="10">
    <location>
        <begin position="58"/>
        <end position="78"/>
    </location>
</feature>
<evidence type="ECO:0000256" key="8">
    <source>
        <dbReference type="ARBA" id="ARBA00023224"/>
    </source>
</evidence>
<dbReference type="SMART" id="SM01381">
    <property type="entry name" value="7TM_GPCR_Srsx"/>
    <property type="match status" value="1"/>
</dbReference>
<evidence type="ECO:0000256" key="4">
    <source>
        <dbReference type="ARBA" id="ARBA00022692"/>
    </source>
</evidence>
<evidence type="ECO:0000256" key="3">
    <source>
        <dbReference type="ARBA" id="ARBA00022606"/>
    </source>
</evidence>
<proteinExistence type="inferred from homology"/>
<dbReference type="InterPro" id="IPR017452">
    <property type="entry name" value="GPCR_Rhodpsn_7TM"/>
</dbReference>
<dbReference type="PANTHER" id="PTHR26453">
    <property type="entry name" value="OLFACTORY RECEPTOR"/>
    <property type="match status" value="1"/>
</dbReference>
<comment type="similarity">
    <text evidence="9">Belongs to the G-protein coupled receptor 1 family.</text>
</comment>
<evidence type="ECO:0000256" key="1">
    <source>
        <dbReference type="ARBA" id="ARBA00004651"/>
    </source>
</evidence>
<evidence type="ECO:0000256" key="2">
    <source>
        <dbReference type="ARBA" id="ARBA00022475"/>
    </source>
</evidence>
<evidence type="ECO:0000256" key="5">
    <source>
        <dbReference type="ARBA" id="ARBA00022725"/>
    </source>
</evidence>
<keyword evidence="5 10" id="KW-0552">Olfaction</keyword>
<dbReference type="PROSITE" id="PS00237">
    <property type="entry name" value="G_PROTEIN_RECEP_F1_1"/>
    <property type="match status" value="1"/>
</dbReference>
<feature type="domain" description="G-protein coupled receptors family 1 profile" evidence="11">
    <location>
        <begin position="41"/>
        <end position="289"/>
    </location>
</feature>
<keyword evidence="9" id="KW-0297">G-protein coupled receptor</keyword>
<accession>A0ABM1K1V7</accession>
<dbReference type="InterPro" id="IPR000725">
    <property type="entry name" value="Olfact_rcpt"/>
</dbReference>
<evidence type="ECO:0000256" key="6">
    <source>
        <dbReference type="ARBA" id="ARBA00022989"/>
    </source>
</evidence>
<dbReference type="InterPro" id="IPR000276">
    <property type="entry name" value="GPCR_Rhodpsn"/>
</dbReference>
<dbReference type="GeneID" id="107111261"/>
<reference evidence="13" key="1">
    <citation type="submission" date="2025-08" db="UniProtKB">
        <authorList>
            <consortium name="RefSeq"/>
        </authorList>
    </citation>
    <scope>IDENTIFICATION</scope>
</reference>
<dbReference type="RefSeq" id="XP_015267694.1">
    <property type="nucleotide sequence ID" value="XM_015412208.1"/>
</dbReference>
<keyword evidence="4 9" id="KW-0812">Transmembrane</keyword>
<keyword evidence="7 10" id="KW-0472">Membrane</keyword>
<feature type="transmembrane region" description="Helical" evidence="10">
    <location>
        <begin position="193"/>
        <end position="215"/>
    </location>
</feature>
<dbReference type="Gene3D" id="1.20.1070.10">
    <property type="entry name" value="Rhodopsin 7-helix transmembrane proteins"/>
    <property type="match status" value="1"/>
</dbReference>
<dbReference type="SUPFAM" id="SSF81321">
    <property type="entry name" value="Family A G protein-coupled receptor-like"/>
    <property type="match status" value="1"/>
</dbReference>
<feature type="transmembrane region" description="Helical" evidence="10">
    <location>
        <begin position="25"/>
        <end position="51"/>
    </location>
</feature>
<name>A0ABM1K1V7_GEKJA</name>
<evidence type="ECO:0000256" key="10">
    <source>
        <dbReference type="RuleBase" id="RU363047"/>
    </source>
</evidence>
<keyword evidence="12" id="KW-1185">Reference proteome</keyword>
<evidence type="ECO:0000256" key="7">
    <source>
        <dbReference type="ARBA" id="ARBA00023136"/>
    </source>
</evidence>
<evidence type="ECO:0000256" key="9">
    <source>
        <dbReference type="RuleBase" id="RU000688"/>
    </source>
</evidence>
<dbReference type="Proteomes" id="UP000694871">
    <property type="component" value="Unplaced"/>
</dbReference>
<keyword evidence="8 9" id="KW-0807">Transducer</keyword>
<dbReference type="PRINTS" id="PR00245">
    <property type="entry name" value="OLFACTORYR"/>
</dbReference>
<gene>
    <name evidence="13" type="primary">LOC107111261</name>
</gene>